<dbReference type="OrthoDB" id="145110at2759"/>
<gene>
    <name evidence="2" type="ORF">F444_22612</name>
</gene>
<feature type="compositionally biased region" description="Basic and acidic residues" evidence="1">
    <location>
        <begin position="239"/>
        <end position="250"/>
    </location>
</feature>
<evidence type="ECO:0000313" key="3">
    <source>
        <dbReference type="Proteomes" id="UP000028582"/>
    </source>
</evidence>
<feature type="region of interest" description="Disordered" evidence="1">
    <location>
        <begin position="342"/>
        <end position="368"/>
    </location>
</feature>
<comment type="caution">
    <text evidence="2">The sequence shown here is derived from an EMBL/GenBank/DDBJ whole genome shotgun (WGS) entry which is preliminary data.</text>
</comment>
<feature type="compositionally biased region" description="Basic and acidic residues" evidence="1">
    <location>
        <begin position="150"/>
        <end position="163"/>
    </location>
</feature>
<accession>A0A080YX99</accession>
<feature type="region of interest" description="Disordered" evidence="1">
    <location>
        <begin position="122"/>
        <end position="166"/>
    </location>
</feature>
<feature type="compositionally biased region" description="Acidic residues" evidence="1">
    <location>
        <begin position="349"/>
        <end position="368"/>
    </location>
</feature>
<sequence>MLESGHEVVTHCSFLLPYYYPSHLLEQMAQDIALNQHDEAVAAADLDCEDDGADQGGKEAEEAVTDVQNAGATTVMAREGVDSRQTGEVPRDGGIDPDTVSHTTVQQDVEAATAIDLSLLRENQRERTPSRRTAVVGKRRRKMRAPVAETADREEKTDARDGEAPAPYRRMRKRGRSTCRRVPVAETDNVASRTRARIRQARYRGAVSVRDGSSTRALAPETVLVVGPEDEVQGGVAEDGGRESEHRAEAAEDDEPVTYVFAGRGRRGVDSMVAKQPRIPRLKPTEGVIECRRRRYRTRTGRYALEFEVQSAEQFGWDDGGKLWINMKDYEQLWREGRIRSNCSTNDVSSDDSEELEGGEDERDVAAK</sequence>
<protein>
    <submittedName>
        <fullName evidence="2">Uncharacterized protein</fullName>
    </submittedName>
</protein>
<feature type="region of interest" description="Disordered" evidence="1">
    <location>
        <begin position="79"/>
        <end position="99"/>
    </location>
</feature>
<evidence type="ECO:0000313" key="2">
    <source>
        <dbReference type="EMBL" id="ETO59010.1"/>
    </source>
</evidence>
<dbReference type="Proteomes" id="UP000028582">
    <property type="component" value="Unassembled WGS sequence"/>
</dbReference>
<proteinExistence type="predicted"/>
<dbReference type="EMBL" id="ANJA01004492">
    <property type="protein sequence ID" value="ETO59010.1"/>
    <property type="molecule type" value="Genomic_DNA"/>
</dbReference>
<dbReference type="AlphaFoldDB" id="A0A080YX99"/>
<feature type="region of interest" description="Disordered" evidence="1">
    <location>
        <begin position="231"/>
        <end position="252"/>
    </location>
</feature>
<evidence type="ECO:0000256" key="1">
    <source>
        <dbReference type="SAM" id="MobiDB-lite"/>
    </source>
</evidence>
<organism evidence="2 3">
    <name type="scientific">Phytophthora nicotianae P1976</name>
    <dbReference type="NCBI Taxonomy" id="1317066"/>
    <lineage>
        <taxon>Eukaryota</taxon>
        <taxon>Sar</taxon>
        <taxon>Stramenopiles</taxon>
        <taxon>Oomycota</taxon>
        <taxon>Peronosporomycetes</taxon>
        <taxon>Peronosporales</taxon>
        <taxon>Peronosporaceae</taxon>
        <taxon>Phytophthora</taxon>
    </lineage>
</organism>
<name>A0A080YX99_PHYNI</name>
<reference evidence="2 3" key="1">
    <citation type="submission" date="2013-11" db="EMBL/GenBank/DDBJ databases">
        <title>The Genome Sequence of Phytophthora parasitica P1976.</title>
        <authorList>
            <consortium name="The Broad Institute Genomics Platform"/>
            <person name="Russ C."/>
            <person name="Tyler B."/>
            <person name="Panabieres F."/>
            <person name="Shan W."/>
            <person name="Tripathy S."/>
            <person name="Grunwald N."/>
            <person name="Machado M."/>
            <person name="Johnson C.S."/>
            <person name="Walker B."/>
            <person name="Young S."/>
            <person name="Zeng Q."/>
            <person name="Gargeya S."/>
            <person name="Fitzgerald M."/>
            <person name="Haas B."/>
            <person name="Abouelleil A."/>
            <person name="Allen A.W."/>
            <person name="Alvarado L."/>
            <person name="Arachchi H.M."/>
            <person name="Berlin A.M."/>
            <person name="Chapman S.B."/>
            <person name="Gainer-Dewar J."/>
            <person name="Goldberg J."/>
            <person name="Griggs A."/>
            <person name="Gujja S."/>
            <person name="Hansen M."/>
            <person name="Howarth C."/>
            <person name="Imamovic A."/>
            <person name="Ireland A."/>
            <person name="Larimer J."/>
            <person name="McCowan C."/>
            <person name="Murphy C."/>
            <person name="Pearson M."/>
            <person name="Poon T.W."/>
            <person name="Priest M."/>
            <person name="Roberts A."/>
            <person name="Saif S."/>
            <person name="Shea T."/>
            <person name="Sisk P."/>
            <person name="Sykes S."/>
            <person name="Wortman J."/>
            <person name="Nusbaum C."/>
            <person name="Birren B."/>
        </authorList>
    </citation>
    <scope>NUCLEOTIDE SEQUENCE [LARGE SCALE GENOMIC DNA]</scope>
    <source>
        <strain evidence="2 3">P1976</strain>
    </source>
</reference>